<reference evidence="4 5" key="1">
    <citation type="journal article" date="2023" name="Microbiol. Spectr.">
        <title>Symbiosis of Carpenter Bees with Uncharacterized Lactic Acid Bacteria Showing NAD Auxotrophy.</title>
        <authorList>
            <person name="Kawasaki S."/>
            <person name="Ozawa K."/>
            <person name="Mori T."/>
            <person name="Yamamoto A."/>
            <person name="Ito M."/>
            <person name="Ohkuma M."/>
            <person name="Sakamoto M."/>
            <person name="Matsutani M."/>
        </authorList>
    </citation>
    <scope>NUCLEOTIDE SEQUENCE [LARGE SCALE GENOMIC DNA]</scope>
    <source>
        <strain evidence="4 5">KimC2</strain>
    </source>
</reference>
<accession>A0AAU9DP29</accession>
<proteinExistence type="predicted"/>
<dbReference type="KEGG" id="xak:KIMC2_20910"/>
<dbReference type="RefSeq" id="WP_317696672.1">
    <property type="nucleotide sequence ID" value="NZ_AP026801.1"/>
</dbReference>
<dbReference type="Gene3D" id="2.60.40.10">
    <property type="entry name" value="Immunoglobulins"/>
    <property type="match status" value="2"/>
</dbReference>
<feature type="domain" description="Ig-like" evidence="2">
    <location>
        <begin position="1178"/>
        <end position="1226"/>
    </location>
</feature>
<dbReference type="EMBL" id="AP026801">
    <property type="protein sequence ID" value="BDR57529.1"/>
    <property type="molecule type" value="Genomic_DNA"/>
</dbReference>
<sequence length="1414" mass="151339">MKFKIAGLASTALLLISPIAGAMTSVANANTVHADNNWDYDVDNPGLGSYDALLQNAGPTDGIVDWYPTKAAVGENPTPQDLVQNLIDLSIATNDATSNARKVLFNDTTGSYNGTHPEYADTFDKYGLALGFIAQILNMNNSKSGLGAKLEQGADPSGSMDLAGSDGKSIITERIQKNPKDHASSIGKNISDVLGTAFFGNADDAYAQIYVNGYDNVSQNAENIIREATSSITIVAQSKSTGKKATAVFKLNNKTLPKLADGSLLNNYIDGSMYALEKDNNGKDIAGLNLTTATKSEIDNIKFSKKSTFWADGNGDGTIVVPRGTTAKQIADLIAKKKLDGNNSYRETAPMKAIQNADGTPLEGISGTHGYNHLIENAGAGGSLSSYNNNIVNGIFHSLKGPDGDTGHFVESSNDFNGNNQWFGGTINGSVRNAESMVDTNSIFIDWNSNKSASIIPNANISEANPFGIDPYVLKIPDSMKPNKAFDVPNTAALDNDTNKKSNIGKVGHLFKPASFIKESYDANHFVNGDPEFKDSDSSKIAQSIVSNGSFSGTNSNASIKKSFTYEAPVNTWMYKSYNNPYSTVVSSQGAEKLNSDSTTEDTITPQEAVDLADPNNDKPNLNSATTLKLNPGQAEVVYTGEKNGNKVYYYVGTYDEGTDTLTIDLPNTAVGSITIEDNDAYPYGALMKYGAVGTDGADLVLPPSPPTQGGIAKLPNPGEPLSGVYRASEFNTGGAYSLDFGTNLSSSATDRDRTLAPYVKKKLSKNQSMFFVQTWDKNVVTKSGEFKPLIYNTNFGNISGSGGSSTFLGKVDSPNFESKYYIEGVIEVNSSGTAVSKYTINDHAVQSSDTKKASFNSNLYNYVHSGFADTDINNVTNKTKNNSRFFVSQDFSVGPVSSDLVSKTGDSAVDSDPNKILETVAKNSDPTKAGTLNDDTEPAKAEFTAENGYKLVTLDEAAEKQGTTVDALANEVAKTTGKSLDLVKRTKWLEASLPRLRDNAGTARINVVVYDKEAVPAPTKQDTKPSFSTTDVSGGNDPFNVSFRPYTTTYDDGAVLKSSDVPDNFKNLLTKTLVAGNPDLVDSTGKVFTNKLQQVLISSFLGSWQQNDGSFKQTDSTRGVSSPLYMYGGFGISNSDTKNSYTQWPKGYTDNSGDYNSAVNSFSGDFYRGGADLKTADGKSAIKGIPFSAITVDTTKLDLTKAGTYPVVYTYTNPDNAKDTASITVPVNVTDSSAPVFAFQGSTNSTINVGDSFNEKEYKVVGSWAIFNNYGGDYSKLPNFEGIAKNGDGTPQVTITGHVDTRTPGIYQLTYKATSITGSTTTMIRNITVLAKDNASDWSVTPNKMVGYINYVPGYGIMVYNAPQVEQPVKGYPTEQRGRSVKKLLIQKVKSTTQSAAASGLMGSMCRSRQLTR</sequence>
<evidence type="ECO:0000256" key="1">
    <source>
        <dbReference type="SAM" id="SignalP"/>
    </source>
</evidence>
<feature type="signal peptide" evidence="1">
    <location>
        <begin position="1"/>
        <end position="22"/>
    </location>
</feature>
<feature type="chain" id="PRO_5043482315" description="DUF5011 domain-containing protein" evidence="1">
    <location>
        <begin position="23"/>
        <end position="1414"/>
    </location>
</feature>
<dbReference type="InterPro" id="IPR013783">
    <property type="entry name" value="Ig-like_fold"/>
</dbReference>
<dbReference type="InterPro" id="IPR022038">
    <property type="entry name" value="Ig-like_bact"/>
</dbReference>
<protein>
    <recommendedName>
        <fullName evidence="6">DUF5011 domain-containing protein</fullName>
    </recommendedName>
</protein>
<evidence type="ECO:0008006" key="6">
    <source>
        <dbReference type="Google" id="ProtNLM"/>
    </source>
</evidence>
<evidence type="ECO:0000259" key="3">
    <source>
        <dbReference type="Pfam" id="PF16403"/>
    </source>
</evidence>
<name>A0AAU9DP29_9LACO</name>
<dbReference type="Pfam" id="PF16403">
    <property type="entry name" value="Bact_surface_Ig-like"/>
    <property type="match status" value="1"/>
</dbReference>
<keyword evidence="1" id="KW-0732">Signal</keyword>
<organism evidence="4 5">
    <name type="scientific">Xylocopilactobacillus apis</name>
    <dbReference type="NCBI Taxonomy" id="2932183"/>
    <lineage>
        <taxon>Bacteria</taxon>
        <taxon>Bacillati</taxon>
        <taxon>Bacillota</taxon>
        <taxon>Bacilli</taxon>
        <taxon>Lactobacillales</taxon>
        <taxon>Lactobacillaceae</taxon>
        <taxon>Xylocopilactobacillus</taxon>
    </lineage>
</organism>
<gene>
    <name evidence="4" type="ORF">KIMC2_20910</name>
</gene>
<feature type="domain" description="Pesticidal crystal protein Cry22Aa Ig-like" evidence="3">
    <location>
        <begin position="1269"/>
        <end position="1330"/>
    </location>
</feature>
<dbReference type="InterPro" id="IPR032179">
    <property type="entry name" value="Cry22Aa_Ig-like"/>
</dbReference>
<keyword evidence="5" id="KW-1185">Reference proteome</keyword>
<evidence type="ECO:0000313" key="4">
    <source>
        <dbReference type="EMBL" id="BDR57529.1"/>
    </source>
</evidence>
<dbReference type="Proteomes" id="UP001321804">
    <property type="component" value="Chromosome"/>
</dbReference>
<dbReference type="Pfam" id="PF07523">
    <property type="entry name" value="Big_3"/>
    <property type="match status" value="1"/>
</dbReference>
<evidence type="ECO:0000313" key="5">
    <source>
        <dbReference type="Proteomes" id="UP001321804"/>
    </source>
</evidence>
<evidence type="ECO:0000259" key="2">
    <source>
        <dbReference type="Pfam" id="PF07523"/>
    </source>
</evidence>